<dbReference type="EMBL" id="VSSQ01053827">
    <property type="protein sequence ID" value="MPN07824.1"/>
    <property type="molecule type" value="Genomic_DNA"/>
</dbReference>
<proteinExistence type="predicted"/>
<organism evidence="1">
    <name type="scientific">bioreactor metagenome</name>
    <dbReference type="NCBI Taxonomy" id="1076179"/>
    <lineage>
        <taxon>unclassified sequences</taxon>
        <taxon>metagenomes</taxon>
        <taxon>ecological metagenomes</taxon>
    </lineage>
</organism>
<evidence type="ECO:0000313" key="1">
    <source>
        <dbReference type="EMBL" id="MPN07824.1"/>
    </source>
</evidence>
<dbReference type="Gene3D" id="3.40.50.300">
    <property type="entry name" value="P-loop containing nucleotide triphosphate hydrolases"/>
    <property type="match status" value="1"/>
</dbReference>
<accession>A0A645F5F2</accession>
<dbReference type="InterPro" id="IPR027417">
    <property type="entry name" value="P-loop_NTPase"/>
</dbReference>
<sequence>MPYRDVVTSIKQNILDEEYYKKTLSKYQTCEVLLIDDLYKGKINETDINIMFEIINYRYLNYLPIIFSTEFITERLLNFDEAIGSRIYEMSKDFIVEIRGKENNYRLI</sequence>
<protein>
    <recommendedName>
        <fullName evidence="2">IstB-like ATP-binding protein domain-containing protein</fullName>
    </recommendedName>
</protein>
<reference evidence="1" key="1">
    <citation type="submission" date="2019-08" db="EMBL/GenBank/DDBJ databases">
        <authorList>
            <person name="Kucharzyk K."/>
            <person name="Murdoch R.W."/>
            <person name="Higgins S."/>
            <person name="Loffler F."/>
        </authorList>
    </citation>
    <scope>NUCLEOTIDE SEQUENCE</scope>
</reference>
<comment type="caution">
    <text evidence="1">The sequence shown here is derived from an EMBL/GenBank/DDBJ whole genome shotgun (WGS) entry which is preliminary data.</text>
</comment>
<dbReference type="AlphaFoldDB" id="A0A645F5F2"/>
<evidence type="ECO:0008006" key="2">
    <source>
        <dbReference type="Google" id="ProtNLM"/>
    </source>
</evidence>
<gene>
    <name evidence="1" type="ORF">SDC9_155096</name>
</gene>
<name>A0A645F5F2_9ZZZZ</name>